<evidence type="ECO:0000259" key="7">
    <source>
        <dbReference type="PROSITE" id="PS51935"/>
    </source>
</evidence>
<dbReference type="InterPro" id="IPR000064">
    <property type="entry name" value="NLP_P60_dom"/>
</dbReference>
<evidence type="ECO:0000313" key="9">
    <source>
        <dbReference type="Proteomes" id="UP000664800"/>
    </source>
</evidence>
<dbReference type="Pfam" id="PF00877">
    <property type="entry name" value="NLPC_P60"/>
    <property type="match status" value="1"/>
</dbReference>
<feature type="signal peptide" evidence="6">
    <location>
        <begin position="1"/>
        <end position="27"/>
    </location>
</feature>
<keyword evidence="2" id="KW-0645">Protease</keyword>
<evidence type="ECO:0000313" key="8">
    <source>
        <dbReference type="EMBL" id="MBN8742854.1"/>
    </source>
</evidence>
<dbReference type="EMBL" id="JAFKMR010000009">
    <property type="protein sequence ID" value="MBN8742854.1"/>
    <property type="molecule type" value="Genomic_DNA"/>
</dbReference>
<feature type="chain" id="PRO_5034278780" evidence="6">
    <location>
        <begin position="28"/>
        <end position="221"/>
    </location>
</feature>
<dbReference type="RefSeq" id="WP_276726979.1">
    <property type="nucleotide sequence ID" value="NZ_JAFKMR010000009.1"/>
</dbReference>
<evidence type="ECO:0000256" key="3">
    <source>
        <dbReference type="ARBA" id="ARBA00022801"/>
    </source>
</evidence>
<comment type="similarity">
    <text evidence="1">Belongs to the peptidase C40 family.</text>
</comment>
<dbReference type="GO" id="GO:0008234">
    <property type="term" value="F:cysteine-type peptidase activity"/>
    <property type="evidence" value="ECO:0007669"/>
    <property type="project" value="UniProtKB-KW"/>
</dbReference>
<feature type="region of interest" description="Disordered" evidence="5">
    <location>
        <begin position="195"/>
        <end position="221"/>
    </location>
</feature>
<dbReference type="InterPro" id="IPR038765">
    <property type="entry name" value="Papain-like_cys_pep_sf"/>
</dbReference>
<comment type="caution">
    <text evidence="8">The sequence shown here is derived from an EMBL/GenBank/DDBJ whole genome shotgun (WGS) entry which is preliminary data.</text>
</comment>
<keyword evidence="6" id="KW-0732">Signal</keyword>
<dbReference type="SUPFAM" id="SSF54001">
    <property type="entry name" value="Cysteine proteinases"/>
    <property type="match status" value="1"/>
</dbReference>
<dbReference type="PROSITE" id="PS51935">
    <property type="entry name" value="NLPC_P60"/>
    <property type="match status" value="1"/>
</dbReference>
<keyword evidence="3" id="KW-0378">Hydrolase</keyword>
<evidence type="ECO:0000256" key="4">
    <source>
        <dbReference type="ARBA" id="ARBA00022807"/>
    </source>
</evidence>
<evidence type="ECO:0000256" key="1">
    <source>
        <dbReference type="ARBA" id="ARBA00007074"/>
    </source>
</evidence>
<evidence type="ECO:0000256" key="5">
    <source>
        <dbReference type="SAM" id="MobiDB-lite"/>
    </source>
</evidence>
<dbReference type="Gene3D" id="3.90.1720.10">
    <property type="entry name" value="endopeptidase domain like (from Nostoc punctiforme)"/>
    <property type="match status" value="1"/>
</dbReference>
<reference evidence="8" key="1">
    <citation type="submission" date="2021-02" db="EMBL/GenBank/DDBJ databases">
        <title>Thiocyanate and organic carbon inputs drive convergent selection for specific autotrophic Afipia and Thiobacillus strains within complex microbiomes.</title>
        <authorList>
            <person name="Huddy R.J."/>
            <person name="Sachdeva R."/>
            <person name="Kadzinga F."/>
            <person name="Kantor R.S."/>
            <person name="Harrison S.T.L."/>
            <person name="Banfield J.F."/>
        </authorList>
    </citation>
    <scope>NUCLEOTIDE SEQUENCE</scope>
    <source>
        <strain evidence="8">SCN18_13_7_16_R3_B_64_19</strain>
    </source>
</reference>
<dbReference type="Proteomes" id="UP000664800">
    <property type="component" value="Unassembled WGS sequence"/>
</dbReference>
<feature type="compositionally biased region" description="Low complexity" evidence="5">
    <location>
        <begin position="206"/>
        <end position="221"/>
    </location>
</feature>
<organism evidence="8 9">
    <name type="scientific">Thiomonas arsenitoxydans (strain DSM 22701 / CIP 110005 / 3As)</name>
    <dbReference type="NCBI Taxonomy" id="426114"/>
    <lineage>
        <taxon>Bacteria</taxon>
        <taxon>Pseudomonadati</taxon>
        <taxon>Pseudomonadota</taxon>
        <taxon>Betaproteobacteria</taxon>
        <taxon>Burkholderiales</taxon>
        <taxon>Thiomonas</taxon>
    </lineage>
</organism>
<gene>
    <name evidence="8" type="ORF">J0I24_00950</name>
</gene>
<keyword evidence="4" id="KW-0788">Thiol protease</keyword>
<dbReference type="AlphaFoldDB" id="A0A8I1SVR5"/>
<name>A0A8I1SVR5_THIA3</name>
<protein>
    <submittedName>
        <fullName evidence="8">C40 family peptidase</fullName>
    </submittedName>
</protein>
<dbReference type="PANTHER" id="PTHR47053:SF1">
    <property type="entry name" value="MUREIN DD-ENDOPEPTIDASE MEPH-RELATED"/>
    <property type="match status" value="1"/>
</dbReference>
<dbReference type="GO" id="GO:0006508">
    <property type="term" value="P:proteolysis"/>
    <property type="evidence" value="ECO:0007669"/>
    <property type="project" value="UniProtKB-KW"/>
</dbReference>
<accession>A0A8I1SVR5</accession>
<sequence length="221" mass="24204">MRVNPLFAQIALACCLLGPCGITSVWAGPRVLPQIDPAQPSEKAVRDVQNAQRDDASLRQWLTQNGFVHQVSTRASDLVVNALSFLGVKYRYGGDSARSGFDCSGFVRYVYQETLGTVLPHNAAEQAHEGEKIPESQLKPGDLVFFNTLRRAFSHVGIYIGDGQFIHSPRPGQTVRVENLDSPYWAKRFDGARRIMTSPQTEVAQDDPSSSPSDTAAQAGQ</sequence>
<dbReference type="PANTHER" id="PTHR47053">
    <property type="entry name" value="MUREIN DD-ENDOPEPTIDASE MEPH-RELATED"/>
    <property type="match status" value="1"/>
</dbReference>
<feature type="domain" description="NlpC/P60" evidence="7">
    <location>
        <begin position="72"/>
        <end position="196"/>
    </location>
</feature>
<proteinExistence type="inferred from homology"/>
<evidence type="ECO:0000256" key="6">
    <source>
        <dbReference type="SAM" id="SignalP"/>
    </source>
</evidence>
<dbReference type="InterPro" id="IPR051202">
    <property type="entry name" value="Peptidase_C40"/>
</dbReference>
<evidence type="ECO:0000256" key="2">
    <source>
        <dbReference type="ARBA" id="ARBA00022670"/>
    </source>
</evidence>